<proteinExistence type="predicted"/>
<dbReference type="Proteomes" id="UP000501891">
    <property type="component" value="Chromosome"/>
</dbReference>
<sequence length="156" mass="16544">MEPAFTLGPVTSPAELRAEPLRRLFLIWQAAGPGLPLGASLSIPKTDPLHGLLWQFEVMGPCEDFRCVMMGEGTARTYGIDPTGQPVTSLARSPFVGRVISILRLTCRDMAPVRFASESSVIPGRDLYDIEALSLPLGGPGGGVAGIIGATVARDR</sequence>
<dbReference type="EMBL" id="CP051775">
    <property type="protein sequence ID" value="QJE73661.1"/>
    <property type="molecule type" value="Genomic_DNA"/>
</dbReference>
<reference evidence="1" key="1">
    <citation type="submission" date="2020-04" db="EMBL/GenBank/DDBJ databases">
        <title>A desert anoxygenic phototrophic bacterium fixes CO2 using RubisCO under aerobic conditions.</title>
        <authorList>
            <person name="Tang K."/>
        </authorList>
    </citation>
    <scope>NUCLEOTIDE SEQUENCE [LARGE SCALE GENOMIC DNA]</scope>
    <source>
        <strain evidence="1">MIMtkB3</strain>
    </source>
</reference>
<gene>
    <name evidence="1" type="ORF">HHL28_11675</name>
</gene>
<organism evidence="1 2">
    <name type="scientific">Aerophototrophica crusticola</name>
    <dbReference type="NCBI Taxonomy" id="1709002"/>
    <lineage>
        <taxon>Bacteria</taxon>
        <taxon>Pseudomonadati</taxon>
        <taxon>Pseudomonadota</taxon>
        <taxon>Alphaproteobacteria</taxon>
        <taxon>Rhodospirillales</taxon>
        <taxon>Rhodospirillaceae</taxon>
        <taxon>Aerophototrophica</taxon>
    </lineage>
</organism>
<dbReference type="AlphaFoldDB" id="A0A858R8F7"/>
<accession>A0A858R8F7</accession>
<evidence type="ECO:0000313" key="1">
    <source>
        <dbReference type="EMBL" id="QJE73661.1"/>
    </source>
</evidence>
<keyword evidence="2" id="KW-1185">Reference proteome</keyword>
<name>A0A858R8F7_9PROT</name>
<evidence type="ECO:0008006" key="3">
    <source>
        <dbReference type="Google" id="ProtNLM"/>
    </source>
</evidence>
<evidence type="ECO:0000313" key="2">
    <source>
        <dbReference type="Proteomes" id="UP000501891"/>
    </source>
</evidence>
<dbReference type="KEGG" id="acru:HHL28_11675"/>
<protein>
    <recommendedName>
        <fullName evidence="3">PAS domain-containing protein</fullName>
    </recommendedName>
</protein>